<sequence length="164" mass="18971">MRQFSEWQSVIRELFTLLLLQHEDDTDDLISKLFNLPGSQTIGNIFFSDDPEMMLVTDELFSDEDDMGDLLQTVISSRYLNVRAPPVFRDEFDLARLFEMRSIDFKQSTRTTKEAFVWLLNRIYLHPVFHNNSFCPQLPIPHQLAISLEQLGANGNRASVGRCA</sequence>
<dbReference type="Proteomes" id="UP000008783">
    <property type="component" value="Unassembled WGS sequence"/>
</dbReference>
<dbReference type="AlphaFoldDB" id="H6QRP5"/>
<dbReference type="InParanoid" id="H6QRP5"/>
<dbReference type="HOGENOM" id="CLU_109042_0_0_1"/>
<dbReference type="GeneID" id="13540744"/>
<evidence type="ECO:0000313" key="1">
    <source>
        <dbReference type="EMBL" id="EHS63339.1"/>
    </source>
</evidence>
<dbReference type="EMBL" id="DS178284">
    <property type="protein sequence ID" value="EHS63339.1"/>
    <property type="molecule type" value="Genomic_DNA"/>
</dbReference>
<dbReference type="OrthoDB" id="2507202at2759"/>
<gene>
    <name evidence="1" type="ORF">PGTG_21640</name>
</gene>
<protein>
    <submittedName>
        <fullName evidence="1">Uncharacterized protein</fullName>
    </submittedName>
</protein>
<dbReference type="KEGG" id="pgr:PGTG_21640"/>
<evidence type="ECO:0000313" key="2">
    <source>
        <dbReference type="Proteomes" id="UP000008783"/>
    </source>
</evidence>
<organism evidence="1 2">
    <name type="scientific">Puccinia graminis f. sp. tritici (strain CRL 75-36-700-3 / race SCCL)</name>
    <name type="common">Black stem rust fungus</name>
    <dbReference type="NCBI Taxonomy" id="418459"/>
    <lineage>
        <taxon>Eukaryota</taxon>
        <taxon>Fungi</taxon>
        <taxon>Dikarya</taxon>
        <taxon>Basidiomycota</taxon>
        <taxon>Pucciniomycotina</taxon>
        <taxon>Pucciniomycetes</taxon>
        <taxon>Pucciniales</taxon>
        <taxon>Pucciniaceae</taxon>
        <taxon>Puccinia</taxon>
    </lineage>
</organism>
<dbReference type="VEuPathDB" id="FungiDB:PGTG_21640"/>
<name>H6QRP5_PUCGT</name>
<keyword evidence="2" id="KW-1185">Reference proteome</keyword>
<dbReference type="RefSeq" id="XP_003889842.1">
    <property type="nucleotide sequence ID" value="XM_003889793.1"/>
</dbReference>
<accession>H6QRP5</accession>
<reference evidence="2" key="1">
    <citation type="journal article" date="2011" name="Proc. Natl. Acad. Sci. U.S.A.">
        <title>Obligate biotrophy features unraveled by the genomic analysis of rust fungi.</title>
        <authorList>
            <person name="Duplessis S."/>
            <person name="Cuomo C.A."/>
            <person name="Lin Y.-C."/>
            <person name="Aerts A."/>
            <person name="Tisserant E."/>
            <person name="Veneault-Fourrey C."/>
            <person name="Joly D.L."/>
            <person name="Hacquard S."/>
            <person name="Amselem J."/>
            <person name="Cantarel B.L."/>
            <person name="Chiu R."/>
            <person name="Coutinho P.M."/>
            <person name="Feau N."/>
            <person name="Field M."/>
            <person name="Frey P."/>
            <person name="Gelhaye E."/>
            <person name="Goldberg J."/>
            <person name="Grabherr M.G."/>
            <person name="Kodira C.D."/>
            <person name="Kohler A."/>
            <person name="Kuees U."/>
            <person name="Lindquist E.A."/>
            <person name="Lucas S.M."/>
            <person name="Mago R."/>
            <person name="Mauceli E."/>
            <person name="Morin E."/>
            <person name="Murat C."/>
            <person name="Pangilinan J.L."/>
            <person name="Park R."/>
            <person name="Pearson M."/>
            <person name="Quesneville H."/>
            <person name="Rouhier N."/>
            <person name="Sakthikumar S."/>
            <person name="Salamov A.A."/>
            <person name="Schmutz J."/>
            <person name="Selles B."/>
            <person name="Shapiro H."/>
            <person name="Tanguay P."/>
            <person name="Tuskan G.A."/>
            <person name="Henrissat B."/>
            <person name="Van de Peer Y."/>
            <person name="Rouze P."/>
            <person name="Ellis J.G."/>
            <person name="Dodds P.N."/>
            <person name="Schein J.E."/>
            <person name="Zhong S."/>
            <person name="Hamelin R.C."/>
            <person name="Grigoriev I.V."/>
            <person name="Szabo L.J."/>
            <person name="Martin F."/>
        </authorList>
    </citation>
    <scope>NUCLEOTIDE SEQUENCE [LARGE SCALE GENOMIC DNA]</scope>
    <source>
        <strain evidence="2">CRL 75-36-700-3 / race SCCL</strain>
    </source>
</reference>
<proteinExistence type="predicted"/>